<gene>
    <name evidence="2" type="ORF">Salat_2600900</name>
</gene>
<protein>
    <submittedName>
        <fullName evidence="2">Uncharacterized protein</fullName>
    </submittedName>
</protein>
<evidence type="ECO:0000313" key="2">
    <source>
        <dbReference type="EMBL" id="KAK4414939.1"/>
    </source>
</evidence>
<dbReference type="Proteomes" id="UP001293254">
    <property type="component" value="Unassembled WGS sequence"/>
</dbReference>
<name>A0AAE1XN75_9LAMI</name>
<comment type="caution">
    <text evidence="2">The sequence shown here is derived from an EMBL/GenBank/DDBJ whole genome shotgun (WGS) entry which is preliminary data.</text>
</comment>
<evidence type="ECO:0000313" key="3">
    <source>
        <dbReference type="Proteomes" id="UP001293254"/>
    </source>
</evidence>
<feature type="non-terminal residue" evidence="2">
    <location>
        <position position="113"/>
    </location>
</feature>
<sequence>GKDFSYANVLQGFTPLKSNTSCASSLATTRDSPEHGHPLADCTPPSHSEHLLGSAHSPPASSSLTCAEGNNAPPPPYVLDPPINIAEKIAPVSSVIPKQLIMLAHRFPRIMWL</sequence>
<feature type="non-terminal residue" evidence="2">
    <location>
        <position position="1"/>
    </location>
</feature>
<organism evidence="2 3">
    <name type="scientific">Sesamum alatum</name>
    <dbReference type="NCBI Taxonomy" id="300844"/>
    <lineage>
        <taxon>Eukaryota</taxon>
        <taxon>Viridiplantae</taxon>
        <taxon>Streptophyta</taxon>
        <taxon>Embryophyta</taxon>
        <taxon>Tracheophyta</taxon>
        <taxon>Spermatophyta</taxon>
        <taxon>Magnoliopsida</taxon>
        <taxon>eudicotyledons</taxon>
        <taxon>Gunneridae</taxon>
        <taxon>Pentapetalae</taxon>
        <taxon>asterids</taxon>
        <taxon>lamiids</taxon>
        <taxon>Lamiales</taxon>
        <taxon>Pedaliaceae</taxon>
        <taxon>Sesamum</taxon>
    </lineage>
</organism>
<dbReference type="AlphaFoldDB" id="A0AAE1XN75"/>
<feature type="region of interest" description="Disordered" evidence="1">
    <location>
        <begin position="20"/>
        <end position="77"/>
    </location>
</feature>
<dbReference type="EMBL" id="JACGWO010000011">
    <property type="protein sequence ID" value="KAK4414939.1"/>
    <property type="molecule type" value="Genomic_DNA"/>
</dbReference>
<reference evidence="2" key="2">
    <citation type="journal article" date="2024" name="Plant">
        <title>Genomic evolution and insights into agronomic trait innovations of Sesamum species.</title>
        <authorList>
            <person name="Miao H."/>
            <person name="Wang L."/>
            <person name="Qu L."/>
            <person name="Liu H."/>
            <person name="Sun Y."/>
            <person name="Le M."/>
            <person name="Wang Q."/>
            <person name="Wei S."/>
            <person name="Zheng Y."/>
            <person name="Lin W."/>
            <person name="Duan Y."/>
            <person name="Cao H."/>
            <person name="Xiong S."/>
            <person name="Wang X."/>
            <person name="Wei L."/>
            <person name="Li C."/>
            <person name="Ma Q."/>
            <person name="Ju M."/>
            <person name="Zhao R."/>
            <person name="Li G."/>
            <person name="Mu C."/>
            <person name="Tian Q."/>
            <person name="Mei H."/>
            <person name="Zhang T."/>
            <person name="Gao T."/>
            <person name="Zhang H."/>
        </authorList>
    </citation>
    <scope>NUCLEOTIDE SEQUENCE</scope>
    <source>
        <strain evidence="2">3651</strain>
    </source>
</reference>
<accession>A0AAE1XN75</accession>
<proteinExistence type="predicted"/>
<feature type="compositionally biased region" description="Polar residues" evidence="1">
    <location>
        <begin position="20"/>
        <end position="30"/>
    </location>
</feature>
<reference evidence="2" key="1">
    <citation type="submission" date="2020-06" db="EMBL/GenBank/DDBJ databases">
        <authorList>
            <person name="Li T."/>
            <person name="Hu X."/>
            <person name="Zhang T."/>
            <person name="Song X."/>
            <person name="Zhang H."/>
            <person name="Dai N."/>
            <person name="Sheng W."/>
            <person name="Hou X."/>
            <person name="Wei L."/>
        </authorList>
    </citation>
    <scope>NUCLEOTIDE SEQUENCE</scope>
    <source>
        <strain evidence="2">3651</strain>
        <tissue evidence="2">Leaf</tissue>
    </source>
</reference>
<evidence type="ECO:0000256" key="1">
    <source>
        <dbReference type="SAM" id="MobiDB-lite"/>
    </source>
</evidence>
<keyword evidence="3" id="KW-1185">Reference proteome</keyword>